<organism evidence="1 3">
    <name type="scientific">Bacillus canaveralius</name>
    <dbReference type="NCBI Taxonomy" id="1403243"/>
    <lineage>
        <taxon>Bacteria</taxon>
        <taxon>Bacillati</taxon>
        <taxon>Bacillota</taxon>
        <taxon>Bacilli</taxon>
        <taxon>Bacillales</taxon>
        <taxon>Bacillaceae</taxon>
        <taxon>Bacillus</taxon>
    </lineage>
</organism>
<dbReference type="PANTHER" id="PTHR46656">
    <property type="entry name" value="PUTATIVE-RELATED"/>
    <property type="match status" value="1"/>
</dbReference>
<name>A0A2N5GIJ6_9BACI</name>
<dbReference type="Proteomes" id="UP000235114">
    <property type="component" value="Unassembled WGS sequence"/>
</dbReference>
<gene>
    <name evidence="1" type="ORF">CU635_17005</name>
    <name evidence="2" type="ORF">CVD25_08365</name>
</gene>
<keyword evidence="4" id="KW-1185">Reference proteome</keyword>
<dbReference type="SUPFAM" id="SSF53756">
    <property type="entry name" value="UDP-Glycosyltransferase/glycogen phosphorylase"/>
    <property type="match status" value="1"/>
</dbReference>
<dbReference type="AlphaFoldDB" id="A0A2N5GIJ6"/>
<dbReference type="RefSeq" id="WP_101578577.1">
    <property type="nucleotide sequence ID" value="NZ_PGVA01000044.1"/>
</dbReference>
<reference evidence="2 4" key="2">
    <citation type="submission" date="2017-12" db="EMBL/GenBank/DDBJ databases">
        <title>Comparative Functional Genomics of Dry Heat Resistant strains isolated from the Viking Spacecraft.</title>
        <authorList>
            <person name="Seuylemezian A."/>
            <person name="Cooper K."/>
            <person name="Vaishampayan P."/>
        </authorList>
    </citation>
    <scope>NUCLEOTIDE SEQUENCE [LARGE SCALE GENOMIC DNA]</scope>
    <source>
        <strain evidence="2 4">ATCC 29669</strain>
    </source>
</reference>
<dbReference type="Pfam" id="PF13692">
    <property type="entry name" value="Glyco_trans_1_4"/>
    <property type="match status" value="1"/>
</dbReference>
<dbReference type="EMBL" id="PGVD01000022">
    <property type="protein sequence ID" value="PLR98372.1"/>
    <property type="molecule type" value="Genomic_DNA"/>
</dbReference>
<keyword evidence="1" id="KW-0808">Transferase</keyword>
<protein>
    <submittedName>
        <fullName evidence="1">Glycosyl transferase family 1</fullName>
    </submittedName>
</protein>
<dbReference type="GO" id="GO:0016740">
    <property type="term" value="F:transferase activity"/>
    <property type="evidence" value="ECO:0007669"/>
    <property type="project" value="UniProtKB-KW"/>
</dbReference>
<dbReference type="Gene3D" id="3.40.50.2000">
    <property type="entry name" value="Glycogen Phosphorylase B"/>
    <property type="match status" value="1"/>
</dbReference>
<dbReference type="CDD" id="cd03801">
    <property type="entry name" value="GT4_PimA-like"/>
    <property type="match status" value="1"/>
</dbReference>
<dbReference type="EMBL" id="PGVA01000044">
    <property type="protein sequence ID" value="PLR80750.1"/>
    <property type="molecule type" value="Genomic_DNA"/>
</dbReference>
<dbReference type="OrthoDB" id="440232at2"/>
<evidence type="ECO:0000313" key="2">
    <source>
        <dbReference type="EMBL" id="PLR98372.1"/>
    </source>
</evidence>
<evidence type="ECO:0000313" key="1">
    <source>
        <dbReference type="EMBL" id="PLR80750.1"/>
    </source>
</evidence>
<evidence type="ECO:0000313" key="4">
    <source>
        <dbReference type="Proteomes" id="UP000235114"/>
    </source>
</evidence>
<comment type="caution">
    <text evidence="1">The sequence shown here is derived from an EMBL/GenBank/DDBJ whole genome shotgun (WGS) entry which is preliminary data.</text>
</comment>
<sequence length="384" mass="44203">MVGLKAGRDEDLPLPTGVFWAGYVSDRGGYGTVSRNYLKMLEVLNIPVHIHNLGQIHKEIAQDDRDLIGSIHRPISDLGTDPVMVIHSTPDDFARFNTTGFNKKIGITIFETDKIPDYWVSLCNQMDEIWVPTAFNYHTFTESGVDETKVRVMPYGIDVQKYDKNFEPYSFSTTPKTFTFLYTCQFDYRKGFDLLINSFCEEFTDNDDVTLIIKTYVHENDIDAEAIIRSYIPIKNNIPSILIINEKMPENELLSLYSSCTCYISTDRACGWGMPQMEMMAMGKPVISINWSGSTEFMNDENTFLIQPLDELEPVDINLMINRPLLYMGHKWAKVSVENVRKTMRDAYRNKEKRLKIAKNAKEMIDHKYSINEIAKVMKQNLAL</sequence>
<reference evidence="1 3" key="1">
    <citation type="submission" date="2017-11" db="EMBL/GenBank/DDBJ databases">
        <title>Comparitive Functional Genomics of Dry Heat Resistant strains isolated from the Viking Spacecraft.</title>
        <authorList>
            <person name="Seuylemezian A."/>
            <person name="Cooper K."/>
            <person name="Vaishampayan P."/>
        </authorList>
    </citation>
    <scope>NUCLEOTIDE SEQUENCE [LARGE SCALE GENOMIC DNA]</scope>
    <source>
        <strain evidence="1 3">M4.6</strain>
    </source>
</reference>
<dbReference type="PANTHER" id="PTHR46656:SF3">
    <property type="entry name" value="PUTATIVE-RELATED"/>
    <property type="match status" value="1"/>
</dbReference>
<accession>A0A2N5GIJ6</accession>
<dbReference type="Proteomes" id="UP000234951">
    <property type="component" value="Unassembled WGS sequence"/>
</dbReference>
<evidence type="ECO:0000313" key="3">
    <source>
        <dbReference type="Proteomes" id="UP000234951"/>
    </source>
</evidence>
<proteinExistence type="predicted"/>